<dbReference type="RefSeq" id="WP_099999322.1">
    <property type="nucleotide sequence ID" value="NZ_CP017940.1"/>
</dbReference>
<dbReference type="InterPro" id="IPR043128">
    <property type="entry name" value="Rev_trsase/Diguanyl_cyclase"/>
</dbReference>
<accession>A0A2N9W461</accession>
<organism evidence="2 3">
    <name type="scientific">Phyllobacterium zundukense</name>
    <dbReference type="NCBI Taxonomy" id="1867719"/>
    <lineage>
        <taxon>Bacteria</taxon>
        <taxon>Pseudomonadati</taxon>
        <taxon>Pseudomonadota</taxon>
        <taxon>Alphaproteobacteria</taxon>
        <taxon>Hyphomicrobiales</taxon>
        <taxon>Phyllobacteriaceae</taxon>
        <taxon>Phyllobacterium</taxon>
    </lineage>
</organism>
<dbReference type="InterPro" id="IPR000477">
    <property type="entry name" value="RT_dom"/>
</dbReference>
<dbReference type="InterPro" id="IPR043502">
    <property type="entry name" value="DNA/RNA_pol_sf"/>
</dbReference>
<gene>
    <name evidence="2" type="ORF">B5P45_01640</name>
</gene>
<protein>
    <recommendedName>
        <fullName evidence="1">Reverse transcriptase domain-containing protein</fullName>
    </recommendedName>
</protein>
<dbReference type="Gene3D" id="3.30.70.270">
    <property type="match status" value="1"/>
</dbReference>
<reference evidence="2 3" key="1">
    <citation type="journal article" date="2017" name="Int J Environ Stud">
        <title>Does the Miocene-Pliocene relict legume Oxytropis triphylla form nitrogen-fixing nodules with a combination of bacterial strains?</title>
        <authorList>
            <person name="Safronova V."/>
            <person name="Belimov A."/>
            <person name="Sazanova A."/>
            <person name="Kuznetsova I."/>
            <person name="Popova J."/>
            <person name="Andronov E."/>
            <person name="Verkhozina A."/>
            <person name="Tikhonovich I."/>
        </authorList>
    </citation>
    <scope>NUCLEOTIDE SEQUENCE [LARGE SCALE GENOMIC DNA]</scope>
    <source>
        <strain evidence="2 3">Tri-38</strain>
    </source>
</reference>
<sequence length="251" mass="28986">MVHQFENFEYSYWKNGKPYYAPNDFGRKLGKKLKTKIEDTYQFADFNYHFREGAHIQALHDHRANKFFCRVDIERFFYSVKRNRVKRALKEIGINKPEYYAKWSTVKNPYDDGGYVVPYGFVQSPIVATLVVALSPIGIFLRNLDPQITRSIYMDDICLSGADKALLETSFAGLCEAVADSGFLLNTDKTREPAPMIDIFNCDLEHARSEVLQTRKDEYYSVEHTDQSISSFEQYCSIVESADWRSAVAAK</sequence>
<comment type="caution">
    <text evidence="2">The sequence shown here is derived from an EMBL/GenBank/DDBJ whole genome shotgun (WGS) entry which is preliminary data.</text>
</comment>
<keyword evidence="3" id="KW-1185">Reference proteome</keyword>
<dbReference type="AlphaFoldDB" id="A0A2N9W461"/>
<evidence type="ECO:0000259" key="1">
    <source>
        <dbReference type="PROSITE" id="PS50878"/>
    </source>
</evidence>
<dbReference type="SUPFAM" id="SSF56672">
    <property type="entry name" value="DNA/RNA polymerases"/>
    <property type="match status" value="1"/>
</dbReference>
<feature type="domain" description="Reverse transcriptase" evidence="1">
    <location>
        <begin position="1"/>
        <end position="204"/>
    </location>
</feature>
<dbReference type="EMBL" id="MZMT01000003">
    <property type="protein sequence ID" value="PIO46529.1"/>
    <property type="molecule type" value="Genomic_DNA"/>
</dbReference>
<evidence type="ECO:0000313" key="2">
    <source>
        <dbReference type="EMBL" id="PIO46529.1"/>
    </source>
</evidence>
<dbReference type="KEGG" id="pht:BLM14_10440"/>
<dbReference type="Proteomes" id="UP000232163">
    <property type="component" value="Unassembled WGS sequence"/>
</dbReference>
<dbReference type="PROSITE" id="PS50878">
    <property type="entry name" value="RT_POL"/>
    <property type="match status" value="1"/>
</dbReference>
<name>A0A2N9W461_9HYPH</name>
<evidence type="ECO:0000313" key="3">
    <source>
        <dbReference type="Proteomes" id="UP000232163"/>
    </source>
</evidence>
<dbReference type="Pfam" id="PF00078">
    <property type="entry name" value="RVT_1"/>
    <property type="match status" value="1"/>
</dbReference>
<proteinExistence type="predicted"/>
<dbReference type="OrthoDB" id="7862649at2"/>